<sequence>MHLKTPLSDACWEWAGGELGPRWFWTTGRGKPDTRGGQWGEKKIIWCPGDHSGVPQGSGQDQECLKRQIESNWGLVGFGRPAEVSRTQGVDSGAKKKLSGALVTTVEFLRDLARTRNASNDKSSVSSAWGINSNKKRKVVKERRWSRGKKECVRRSCSKRNRIVYKVQRRDRRLTLLLPGFLLFLLACLTIPLEKFEVKK</sequence>
<evidence type="ECO:0000256" key="1">
    <source>
        <dbReference type="SAM" id="Phobius"/>
    </source>
</evidence>
<keyword evidence="3" id="KW-1185">Reference proteome</keyword>
<dbReference type="Proteomes" id="UP001054837">
    <property type="component" value="Unassembled WGS sequence"/>
</dbReference>
<keyword evidence="1" id="KW-0812">Transmembrane</keyword>
<keyword evidence="1" id="KW-0472">Membrane</keyword>
<reference evidence="2 3" key="1">
    <citation type="submission" date="2021-06" db="EMBL/GenBank/DDBJ databases">
        <title>Caerostris darwini draft genome.</title>
        <authorList>
            <person name="Kono N."/>
            <person name="Arakawa K."/>
        </authorList>
    </citation>
    <scope>NUCLEOTIDE SEQUENCE [LARGE SCALE GENOMIC DNA]</scope>
</reference>
<proteinExistence type="predicted"/>
<keyword evidence="1" id="KW-1133">Transmembrane helix</keyword>
<feature type="transmembrane region" description="Helical" evidence="1">
    <location>
        <begin position="174"/>
        <end position="193"/>
    </location>
</feature>
<evidence type="ECO:0000313" key="3">
    <source>
        <dbReference type="Proteomes" id="UP001054837"/>
    </source>
</evidence>
<protein>
    <submittedName>
        <fullName evidence="2">Uncharacterized protein</fullName>
    </submittedName>
</protein>
<evidence type="ECO:0000313" key="2">
    <source>
        <dbReference type="EMBL" id="GIY06044.1"/>
    </source>
</evidence>
<name>A0AAV4QBG6_9ARAC</name>
<comment type="caution">
    <text evidence="2">The sequence shown here is derived from an EMBL/GenBank/DDBJ whole genome shotgun (WGS) entry which is preliminary data.</text>
</comment>
<dbReference type="EMBL" id="BPLQ01004168">
    <property type="protein sequence ID" value="GIY06044.1"/>
    <property type="molecule type" value="Genomic_DNA"/>
</dbReference>
<gene>
    <name evidence="2" type="ORF">CDAR_24681</name>
</gene>
<dbReference type="AlphaFoldDB" id="A0AAV4QBG6"/>
<organism evidence="2 3">
    <name type="scientific">Caerostris darwini</name>
    <dbReference type="NCBI Taxonomy" id="1538125"/>
    <lineage>
        <taxon>Eukaryota</taxon>
        <taxon>Metazoa</taxon>
        <taxon>Ecdysozoa</taxon>
        <taxon>Arthropoda</taxon>
        <taxon>Chelicerata</taxon>
        <taxon>Arachnida</taxon>
        <taxon>Araneae</taxon>
        <taxon>Araneomorphae</taxon>
        <taxon>Entelegynae</taxon>
        <taxon>Araneoidea</taxon>
        <taxon>Araneidae</taxon>
        <taxon>Caerostris</taxon>
    </lineage>
</organism>
<accession>A0AAV4QBG6</accession>